<sequence>MTIYKEDAATDIDAIQIWSIKELEGEFAQMLEAFQHKETEFNWEAREKYIIRIRGLLRGNATETPYVEVMVHCMKQMVDGITKAAESLRTQLAVKAFLLVEDISIFLGRYLDNYTIDQILLCMMRCSSLTKKIVASASFKATNVFIKHTSFYPKIMNMLNLSMNEKNSQIRLYAVGYIKILLQTHAHRDSTRQFMDRTTGVMDHFENIITKGLNDPTPAVKEVCREAFWIFWEHWRDRGDHILKQLPSVAQKQLEKSKNTVKPTPIPVNSRSIHSSNRAPSSLGRAHHDIIVSPSNSNTSNGSASNSAEPHNIKRSMSPRGTHLQQQQHFSPMPSSSTSPTPPPTSNLRKTRVPTLHRKKSSVGLLTKRKTPHFMTLLSSDDITLRADGLVQLSKKLAPFPYTPIVDLHSIHMDVPNAPPVDGEILKSIVLNQWEESYEVLSSWDSVTGIMLKLLTFEEYIPKLILDVHMDDSSRRSEADTIKNEHAKLGFARAKLFLQCENPDLIDILFTSLVQYGNFVTTKASSSFNNTSKKDITKLPANRRKLTKQFLEWMDELVTPLIGLNEDMDYTQRAYEGVPDAYMANYAEKSMNTTCWFESDDNIRQCLAILLPLITTSTSGTMWHAPLVTFMKHIRLLNQRLFETVTATYDEYSVNKICRVLGIHIRIEPPAVMVASLPSPTLEEVEHIEEVEDIAQVKMDLPVIDDESEEEVEYISEVKMDLPVIDIESKEVEDSVAEKENEVIEQVPAPIPDHEPTIDDEMIVPDTVIATTVEEAVVEPPTTELEKNNNMTTEPAVEVTEKPEATIIEEYNKVEERNVGMVTMPESTVHENDDEVEPVSKLSMQERNTILDQDIPSPAYHKALPPLNEEEPLVSYSKPEQEEPTQDYFMTRSITRSIVNNNNITKSEVGPVENNNYGEYVNHNPSMVSADNLIESDLPTDIPYANHHNDAPGPEIRTGSSAEPVQPNNNNNTLPCSIPNPEKYPVPTYVSFFAPEKVNYPSPVFKQNARTAVTSNGSTTTGGRNLKDKTVLLYALIDKLKQPSPDYHQTFRKLIRLFKEVPIRRRWDQGGIEENGSETWAGNNGDAGNFVELVQSILYFLHHDQSERYLTVALECIRQLAVNQVGLFRFYERKVDVNGQTLESQLMEKLLQIRSNENPTICIAAEDALDAVLGTLNPPTAFEMLMAFIIHRLLISPCIEASADIRYHPVGSAFMYLAKWVKEMNDTFYIDEWLGKGGVNAFFKGINHPMINIRKSCVEAIVAFQEVIGDDMYLCLVDLREDQLSLLKHYVAKAFKKKASLRNLRDNGQF</sequence>
<dbReference type="Proteomes" id="UP000613177">
    <property type="component" value="Unassembled WGS sequence"/>
</dbReference>
<dbReference type="GO" id="GO:0005876">
    <property type="term" value="C:spindle microtubule"/>
    <property type="evidence" value="ECO:0007669"/>
    <property type="project" value="TreeGrafter"/>
</dbReference>
<dbReference type="PANTHER" id="PTHR21567">
    <property type="entry name" value="CLASP"/>
    <property type="match status" value="1"/>
</dbReference>
<dbReference type="SMART" id="SM01349">
    <property type="entry name" value="TOG"/>
    <property type="match status" value="1"/>
</dbReference>
<keyword evidence="5" id="KW-0131">Cell cycle</keyword>
<proteinExistence type="inferred from homology"/>
<dbReference type="InterPro" id="IPR016024">
    <property type="entry name" value="ARM-type_fold"/>
</dbReference>
<evidence type="ECO:0000256" key="5">
    <source>
        <dbReference type="ARBA" id="ARBA00022776"/>
    </source>
</evidence>
<accession>A0A8H7SUH9</accession>
<evidence type="ECO:0000256" key="1">
    <source>
        <dbReference type="ARBA" id="ARBA00004186"/>
    </source>
</evidence>
<evidence type="ECO:0000256" key="3">
    <source>
        <dbReference type="ARBA" id="ARBA00022618"/>
    </source>
</evidence>
<dbReference type="SUPFAM" id="SSF48371">
    <property type="entry name" value="ARM repeat"/>
    <property type="match status" value="2"/>
</dbReference>
<dbReference type="InterPro" id="IPR011989">
    <property type="entry name" value="ARM-like"/>
</dbReference>
<dbReference type="GO" id="GO:0005815">
    <property type="term" value="C:microtubule organizing center"/>
    <property type="evidence" value="ECO:0007669"/>
    <property type="project" value="TreeGrafter"/>
</dbReference>
<dbReference type="GO" id="GO:0008017">
    <property type="term" value="F:microtubule binding"/>
    <property type="evidence" value="ECO:0007669"/>
    <property type="project" value="TreeGrafter"/>
</dbReference>
<dbReference type="GO" id="GO:1990023">
    <property type="term" value="C:mitotic spindle midzone"/>
    <property type="evidence" value="ECO:0007669"/>
    <property type="project" value="TreeGrafter"/>
</dbReference>
<feature type="region of interest" description="Disordered" evidence="6">
    <location>
        <begin position="948"/>
        <end position="974"/>
    </location>
</feature>
<keyword evidence="4" id="KW-0493">Microtubule</keyword>
<evidence type="ECO:0000256" key="2">
    <source>
        <dbReference type="ARBA" id="ARBA00009549"/>
    </source>
</evidence>
<feature type="compositionally biased region" description="Polar residues" evidence="6">
    <location>
        <begin position="267"/>
        <end position="280"/>
    </location>
</feature>
<evidence type="ECO:0000256" key="6">
    <source>
        <dbReference type="SAM" id="MobiDB-lite"/>
    </source>
</evidence>
<dbReference type="InterPro" id="IPR034085">
    <property type="entry name" value="TOG"/>
</dbReference>
<evidence type="ECO:0000256" key="4">
    <source>
        <dbReference type="ARBA" id="ARBA00022701"/>
    </source>
</evidence>
<feature type="region of interest" description="Disordered" evidence="6">
    <location>
        <begin position="253"/>
        <end position="361"/>
    </location>
</feature>
<comment type="similarity">
    <text evidence="2">Belongs to the CLASP family.</text>
</comment>
<dbReference type="EMBL" id="JAEPRE010000007">
    <property type="protein sequence ID" value="KAG2237269.1"/>
    <property type="molecule type" value="Genomic_DNA"/>
</dbReference>
<keyword evidence="5" id="KW-0498">Mitosis</keyword>
<gene>
    <name evidence="8" type="ORF">INT48_009002</name>
</gene>
<keyword evidence="3" id="KW-0132">Cell division</keyword>
<dbReference type="GO" id="GO:0051301">
    <property type="term" value="P:cell division"/>
    <property type="evidence" value="ECO:0007669"/>
    <property type="project" value="UniProtKB-KW"/>
</dbReference>
<dbReference type="Gene3D" id="1.25.10.10">
    <property type="entry name" value="Leucine-rich Repeat Variant"/>
    <property type="match status" value="2"/>
</dbReference>
<reference evidence="8" key="1">
    <citation type="submission" date="2021-01" db="EMBL/GenBank/DDBJ databases">
        <title>Metabolic potential, ecology and presence of endohyphal bacteria is reflected in genomic diversity of Mucoromycotina.</title>
        <authorList>
            <person name="Muszewska A."/>
            <person name="Okrasinska A."/>
            <person name="Steczkiewicz K."/>
            <person name="Drgas O."/>
            <person name="Orlowska M."/>
            <person name="Perlinska-Lenart U."/>
            <person name="Aleksandrzak-Piekarczyk T."/>
            <person name="Szatraj K."/>
            <person name="Zielenkiewicz U."/>
            <person name="Pilsyk S."/>
            <person name="Malc E."/>
            <person name="Mieczkowski P."/>
            <person name="Kruszewska J.S."/>
            <person name="Biernat P."/>
            <person name="Pawlowska J."/>
        </authorList>
    </citation>
    <scope>NUCLEOTIDE SEQUENCE</scope>
    <source>
        <strain evidence="8">WA0000018081</strain>
    </source>
</reference>
<evidence type="ECO:0000313" key="8">
    <source>
        <dbReference type="EMBL" id="KAG2237269.1"/>
    </source>
</evidence>
<dbReference type="OrthoDB" id="46159at2759"/>
<dbReference type="GO" id="GO:0005881">
    <property type="term" value="C:cytoplasmic microtubule"/>
    <property type="evidence" value="ECO:0007669"/>
    <property type="project" value="TreeGrafter"/>
</dbReference>
<comment type="caution">
    <text evidence="8">The sequence shown here is derived from an EMBL/GenBank/DDBJ whole genome shotgun (WGS) entry which is preliminary data.</text>
</comment>
<evidence type="ECO:0000259" key="7">
    <source>
        <dbReference type="SMART" id="SM01349"/>
    </source>
</evidence>
<dbReference type="InterPro" id="IPR024395">
    <property type="entry name" value="CLASP_N_dom"/>
</dbReference>
<comment type="subcellular location">
    <subcellularLocation>
        <location evidence="1">Cytoplasm</location>
        <location evidence="1">Cytoskeleton</location>
        <location evidence="1">Spindle</location>
    </subcellularLocation>
</comment>
<dbReference type="PANTHER" id="PTHR21567:SF9">
    <property type="entry name" value="CLIP-ASSOCIATING PROTEIN"/>
    <property type="match status" value="1"/>
</dbReference>
<dbReference type="GO" id="GO:0090307">
    <property type="term" value="P:mitotic spindle assembly"/>
    <property type="evidence" value="ECO:0007669"/>
    <property type="project" value="TreeGrafter"/>
</dbReference>
<feature type="compositionally biased region" description="Polar residues" evidence="6">
    <location>
        <begin position="958"/>
        <end position="974"/>
    </location>
</feature>
<name>A0A8H7SUH9_9FUNG</name>
<keyword evidence="9" id="KW-1185">Reference proteome</keyword>
<protein>
    <recommendedName>
        <fullName evidence="7">TOG domain-containing protein</fullName>
    </recommendedName>
</protein>
<feature type="domain" description="TOG" evidence="7">
    <location>
        <begin position="19"/>
        <end position="267"/>
    </location>
</feature>
<dbReference type="Pfam" id="PF12348">
    <property type="entry name" value="CLASP_N"/>
    <property type="match status" value="1"/>
</dbReference>
<organism evidence="8 9">
    <name type="scientific">Thamnidium elegans</name>
    <dbReference type="NCBI Taxonomy" id="101142"/>
    <lineage>
        <taxon>Eukaryota</taxon>
        <taxon>Fungi</taxon>
        <taxon>Fungi incertae sedis</taxon>
        <taxon>Mucoromycota</taxon>
        <taxon>Mucoromycotina</taxon>
        <taxon>Mucoromycetes</taxon>
        <taxon>Mucorales</taxon>
        <taxon>Mucorineae</taxon>
        <taxon>Mucoraceae</taxon>
        <taxon>Thamnidium</taxon>
    </lineage>
</organism>
<feature type="compositionally biased region" description="Basic residues" evidence="6">
    <location>
        <begin position="349"/>
        <end position="361"/>
    </location>
</feature>
<feature type="compositionally biased region" description="Low complexity" evidence="6">
    <location>
        <begin position="293"/>
        <end position="307"/>
    </location>
</feature>
<evidence type="ECO:0000313" key="9">
    <source>
        <dbReference type="Proteomes" id="UP000613177"/>
    </source>
</evidence>